<proteinExistence type="predicted"/>
<evidence type="ECO:0000313" key="3">
    <source>
        <dbReference type="Proteomes" id="UP000464657"/>
    </source>
</evidence>
<evidence type="ECO:0000259" key="1">
    <source>
        <dbReference type="Pfam" id="PF03432"/>
    </source>
</evidence>
<protein>
    <recommendedName>
        <fullName evidence="1">MobA/VirD2-like nuclease domain-containing protein</fullName>
    </recommendedName>
</protein>
<accession>A0A7L4ZQA1</accession>
<reference evidence="2 3" key="1">
    <citation type="journal article" date="2013" name="Int. J. Syst. Evol. Microbiol.">
        <title>Kordia antarctica sp. nov., isolated from Antarctic seawater.</title>
        <authorList>
            <person name="Baek K."/>
            <person name="Choi A."/>
            <person name="Kang I."/>
            <person name="Lee K."/>
            <person name="Cho J.C."/>
        </authorList>
    </citation>
    <scope>NUCLEOTIDE SEQUENCE [LARGE SCALE GENOMIC DNA]</scope>
    <source>
        <strain evidence="2 3">IMCC3317</strain>
    </source>
</reference>
<sequence>MIVKTISHTSTKRSNIQKLIRYVFDPKKMNYDALERKQLIVKKYLRGYDIEQWSDMFIENDNKRSFNHSKRTVLRHEIISFSPEDNKLLSRDMLKDFAKYYLKHRSVKSLGVCGVHYDEAIHIHFIISGVGIDSKSTRISRNEFKSFKIKLQEFQQEKYPQLSHSIVEHSKKKV</sequence>
<feature type="domain" description="MobA/VirD2-like nuclease" evidence="1">
    <location>
        <begin position="44"/>
        <end position="153"/>
    </location>
</feature>
<organism evidence="2 3">
    <name type="scientific">Kordia antarctica</name>
    <dbReference type="NCBI Taxonomy" id="1218801"/>
    <lineage>
        <taxon>Bacteria</taxon>
        <taxon>Pseudomonadati</taxon>
        <taxon>Bacteroidota</taxon>
        <taxon>Flavobacteriia</taxon>
        <taxon>Flavobacteriales</taxon>
        <taxon>Flavobacteriaceae</taxon>
        <taxon>Kordia</taxon>
    </lineage>
</organism>
<evidence type="ECO:0000313" key="2">
    <source>
        <dbReference type="EMBL" id="QHI38044.1"/>
    </source>
</evidence>
<keyword evidence="3" id="KW-1185">Reference proteome</keyword>
<dbReference type="EMBL" id="CP019288">
    <property type="protein sequence ID" value="QHI38044.1"/>
    <property type="molecule type" value="Genomic_DNA"/>
</dbReference>
<dbReference type="Pfam" id="PF03432">
    <property type="entry name" value="Relaxase"/>
    <property type="match status" value="1"/>
</dbReference>
<dbReference type="Proteomes" id="UP000464657">
    <property type="component" value="Chromosome"/>
</dbReference>
<gene>
    <name evidence="2" type="ORF">IMCC3317_34280</name>
</gene>
<name>A0A7L4ZQA1_9FLAO</name>
<dbReference type="KEGG" id="kan:IMCC3317_34280"/>
<dbReference type="InterPro" id="IPR005094">
    <property type="entry name" value="Endonuclease_MobA/VirD2"/>
</dbReference>
<dbReference type="AlphaFoldDB" id="A0A7L4ZQA1"/>